<dbReference type="Proteomes" id="UP000321393">
    <property type="component" value="Unassembled WGS sequence"/>
</dbReference>
<dbReference type="Pfam" id="PF03732">
    <property type="entry name" value="Retrotrans_gag"/>
    <property type="match status" value="1"/>
</dbReference>
<dbReference type="OrthoDB" id="1728441at2759"/>
<sequence>MSIMATDVDTSEDRIVEIEKKINMLMKVVEERDYEITSLKNYIESRDAAESSHKHTINNDDKGKFVRSLKENSFGWYTDLEPESIYSWEQLQRDFLNCFYSTRHIVSMMELTNIRQPKEKQVIDYINRWRALSLDYMLEQLLENQLIQLPKCKRPKQARKVDDPNYCKYHRVISHPVEKCFLLKKMILKLAREKKIELDIYEVAQTNHVAVEMTLSVPPSTHFLNDHLEEVSEVTACHAVGIVEVDNNYASSEEVDNSNEVKQRTYVFDRIKPSITRSSIFQRWSMATKEEKNQCPMSTSTQTSAFKRLSISTSKRDRPLTSDFDRLKMTNDQQQREMKTLKAKPFHEENNDNKINNRVPSHMKRKLVDINTEVGSIDIFIFSHVLQLGGSTPSFSHMCCIQEDLHLHLLTRDDLHLHFQCGAAETIIIFIDHYLHLQDGAAKTIIISIFDVVTVKTIIISIFNVAQPRRSSSPSSTWCNRDDHHPHLEDGG</sequence>
<gene>
    <name evidence="3" type="ORF">E6C27_scaffold21G001730</name>
</gene>
<evidence type="ECO:0000256" key="1">
    <source>
        <dbReference type="SAM" id="MobiDB-lite"/>
    </source>
</evidence>
<dbReference type="AlphaFoldDB" id="A0A5A7VII4"/>
<feature type="domain" description="Retrotransposon gag" evidence="2">
    <location>
        <begin position="65"/>
        <end position="137"/>
    </location>
</feature>
<accession>A0A5A7VII4</accession>
<evidence type="ECO:0000259" key="2">
    <source>
        <dbReference type="Pfam" id="PF03732"/>
    </source>
</evidence>
<evidence type="ECO:0000313" key="3">
    <source>
        <dbReference type="EMBL" id="KAA0066166.1"/>
    </source>
</evidence>
<feature type="compositionally biased region" description="Basic and acidic residues" evidence="1">
    <location>
        <begin position="480"/>
        <end position="492"/>
    </location>
</feature>
<name>A0A5A7VII4_CUCMM</name>
<reference evidence="3 4" key="1">
    <citation type="submission" date="2019-08" db="EMBL/GenBank/DDBJ databases">
        <title>Draft genome sequences of two oriental melons (Cucumis melo L. var makuwa).</title>
        <authorList>
            <person name="Kwon S.-Y."/>
        </authorList>
    </citation>
    <scope>NUCLEOTIDE SEQUENCE [LARGE SCALE GENOMIC DNA]</scope>
    <source>
        <strain evidence="4">cv. SW 3</strain>
        <tissue evidence="3">Leaf</tissue>
    </source>
</reference>
<proteinExistence type="predicted"/>
<dbReference type="EMBL" id="SSTE01000903">
    <property type="protein sequence ID" value="KAA0066166.1"/>
    <property type="molecule type" value="Genomic_DNA"/>
</dbReference>
<dbReference type="PANTHER" id="PTHR33437">
    <property type="entry name" value="OS06G0361200 PROTEIN"/>
    <property type="match status" value="1"/>
</dbReference>
<dbReference type="InterPro" id="IPR005162">
    <property type="entry name" value="Retrotrans_gag_dom"/>
</dbReference>
<feature type="region of interest" description="Disordered" evidence="1">
    <location>
        <begin position="469"/>
        <end position="492"/>
    </location>
</feature>
<dbReference type="PANTHER" id="PTHR33437:SF2">
    <property type="entry name" value="OS06G0361200 PROTEIN"/>
    <property type="match status" value="1"/>
</dbReference>
<protein>
    <submittedName>
        <fullName evidence="3">Retrotransposon gag protein</fullName>
    </submittedName>
</protein>
<organism evidence="3 4">
    <name type="scientific">Cucumis melo var. makuwa</name>
    <name type="common">Oriental melon</name>
    <dbReference type="NCBI Taxonomy" id="1194695"/>
    <lineage>
        <taxon>Eukaryota</taxon>
        <taxon>Viridiplantae</taxon>
        <taxon>Streptophyta</taxon>
        <taxon>Embryophyta</taxon>
        <taxon>Tracheophyta</taxon>
        <taxon>Spermatophyta</taxon>
        <taxon>Magnoliopsida</taxon>
        <taxon>eudicotyledons</taxon>
        <taxon>Gunneridae</taxon>
        <taxon>Pentapetalae</taxon>
        <taxon>rosids</taxon>
        <taxon>fabids</taxon>
        <taxon>Cucurbitales</taxon>
        <taxon>Cucurbitaceae</taxon>
        <taxon>Benincaseae</taxon>
        <taxon>Cucumis</taxon>
    </lineage>
</organism>
<evidence type="ECO:0000313" key="4">
    <source>
        <dbReference type="Proteomes" id="UP000321393"/>
    </source>
</evidence>
<feature type="compositionally biased region" description="Polar residues" evidence="1">
    <location>
        <begin position="469"/>
        <end position="479"/>
    </location>
</feature>
<comment type="caution">
    <text evidence="3">The sequence shown here is derived from an EMBL/GenBank/DDBJ whole genome shotgun (WGS) entry which is preliminary data.</text>
</comment>